<sequence length="629" mass="69352">MVNSSLAKRAAFSALVGSFRHHEPLPTSPMPSAKRKRGAVEPESTTPRKRRASPLDEDEDDEIALTPSKKSTPSKRQTATEKLNKSLARAKLDDEISGAVTPKSQRRVLFATPTKHDDDEDETPNGTPTIVRNADRSARRKSARRLLQRDIDGDQSDEGIEDEDALARQIWDDEEADELAEDQETAAAPEAAAVPETPTKRGRGRPKGSTKKKQRSPTPPRDLPPHEKYFWQNRPGGTKTSNNTLPSHALLNHDEYFAQMQKYEDSHEEDMAYLHGLHSRSFDQWVYELENGFNICLYGFGSKRRLAEDFAAHLYHHQSSAAKSTPRIIIINGYNPTLTTKDILTTILSSLLPSSVKLPATPPLLHALLLTTLSTKPPAVPLTLIIHSLDGASLRRAATQALLASLASHPHMTLLATADTPTFPLLWDLGTRSALGLLFHDCTTFAPFAPVELDAVEAVNDLLGRSGRRVQGRDGVGFVLRSLPENARGLFRILVAEQLAASADLDDDAAAAALAAQAEAADRYDDDRDVFADAPQTPSRRGRGAKAAKEVPLPSSTPAAPVVGVEYRVLYHKAVEEFVCSNEMGFRTLLKEFHDHQMIESRKDAGGVERLWVPFRRDDLESLLEELVE</sequence>
<dbReference type="PANTHER" id="PTHR14052:SF0">
    <property type="entry name" value="ORIGIN RECOGNITION COMPLEX SUBUNIT 2"/>
    <property type="match status" value="1"/>
</dbReference>
<evidence type="ECO:0000313" key="9">
    <source>
        <dbReference type="EMBL" id="KAB2576951.1"/>
    </source>
</evidence>
<dbReference type="PANTHER" id="PTHR14052">
    <property type="entry name" value="ORIGIN RECOGNITION COMPLEX SUBUNIT 2"/>
    <property type="match status" value="1"/>
</dbReference>
<feature type="domain" description="Origin recognition complex subunit 2 winged-helix" evidence="8">
    <location>
        <begin position="561"/>
        <end position="618"/>
    </location>
</feature>
<evidence type="ECO:0000256" key="6">
    <source>
        <dbReference type="SAM" id="MobiDB-lite"/>
    </source>
</evidence>
<comment type="caution">
    <text evidence="9">The sequence shown here is derived from an EMBL/GenBank/DDBJ whole genome shotgun (WGS) entry which is preliminary data.</text>
</comment>
<proteinExistence type="inferred from homology"/>
<dbReference type="GO" id="GO:0006260">
    <property type="term" value="P:DNA replication"/>
    <property type="evidence" value="ECO:0007669"/>
    <property type="project" value="UniProtKB-UniRule"/>
</dbReference>
<comment type="function">
    <text evidence="5">Component of the origin recognition complex (ORC) that binds origins of replication. DNA-binding is ATP-dependent. ORC is required to assemble the pre-replication complex necessary to initiate DNA replication.</text>
</comment>
<evidence type="ECO:0000256" key="1">
    <source>
        <dbReference type="ARBA" id="ARBA00004123"/>
    </source>
</evidence>
<feature type="compositionally biased region" description="Low complexity" evidence="6">
    <location>
        <begin position="185"/>
        <end position="197"/>
    </location>
</feature>
<dbReference type="AlphaFoldDB" id="A0A5N5DI06"/>
<dbReference type="InterPro" id="IPR007220">
    <property type="entry name" value="ORC2"/>
</dbReference>
<dbReference type="Pfam" id="PF24882">
    <property type="entry name" value="WHD_ORC2"/>
    <property type="match status" value="1"/>
</dbReference>
<dbReference type="InterPro" id="IPR056772">
    <property type="entry name" value="RecA-like_ORC2"/>
</dbReference>
<evidence type="ECO:0000256" key="5">
    <source>
        <dbReference type="RuleBase" id="RU368084"/>
    </source>
</evidence>
<gene>
    <name evidence="9" type="primary">orc2</name>
    <name evidence="9" type="ORF">DBV05_g4432</name>
</gene>
<evidence type="ECO:0000259" key="7">
    <source>
        <dbReference type="Pfam" id="PF04084"/>
    </source>
</evidence>
<organism evidence="9 10">
    <name type="scientific">Lasiodiplodia theobromae</name>
    <dbReference type="NCBI Taxonomy" id="45133"/>
    <lineage>
        <taxon>Eukaryota</taxon>
        <taxon>Fungi</taxon>
        <taxon>Dikarya</taxon>
        <taxon>Ascomycota</taxon>
        <taxon>Pezizomycotina</taxon>
        <taxon>Dothideomycetes</taxon>
        <taxon>Dothideomycetes incertae sedis</taxon>
        <taxon>Botryosphaeriales</taxon>
        <taxon>Botryosphaeriaceae</taxon>
        <taxon>Lasiodiplodia</taxon>
    </lineage>
</organism>
<reference evidence="9 10" key="1">
    <citation type="journal article" date="2019" name="Sci. Rep.">
        <title>A multi-omics analysis of the grapevine pathogen Lasiodiplodia theobromae reveals that temperature affects the expression of virulence- and pathogenicity-related genes.</title>
        <authorList>
            <person name="Felix C."/>
            <person name="Meneses R."/>
            <person name="Goncalves M.F.M."/>
            <person name="Tilleman L."/>
            <person name="Duarte A.S."/>
            <person name="Jorrin-Novo J.V."/>
            <person name="Van de Peer Y."/>
            <person name="Deforce D."/>
            <person name="Van Nieuwerburgh F."/>
            <person name="Esteves A.C."/>
            <person name="Alves A."/>
        </authorList>
    </citation>
    <scope>NUCLEOTIDE SEQUENCE [LARGE SCALE GENOMIC DNA]</scope>
    <source>
        <strain evidence="9 10">LA-SOL3</strain>
    </source>
</reference>
<comment type="subunit">
    <text evidence="5">Component of the origin recognition complex (ORC).</text>
</comment>
<dbReference type="GO" id="GO:0003688">
    <property type="term" value="F:DNA replication origin binding"/>
    <property type="evidence" value="ECO:0007669"/>
    <property type="project" value="UniProtKB-UniRule"/>
</dbReference>
<dbReference type="Proteomes" id="UP000325902">
    <property type="component" value="Unassembled WGS sequence"/>
</dbReference>
<evidence type="ECO:0000313" key="10">
    <source>
        <dbReference type="Proteomes" id="UP000325902"/>
    </source>
</evidence>
<keyword evidence="10" id="KW-1185">Reference proteome</keyword>
<dbReference type="Pfam" id="PF04084">
    <property type="entry name" value="RecA-like_ORC2"/>
    <property type="match status" value="1"/>
</dbReference>
<feature type="region of interest" description="Disordered" evidence="6">
    <location>
        <begin position="15"/>
        <end position="164"/>
    </location>
</feature>
<feature type="compositionally biased region" description="Acidic residues" evidence="6">
    <location>
        <begin position="153"/>
        <end position="164"/>
    </location>
</feature>
<dbReference type="EMBL" id="VCHE01000020">
    <property type="protein sequence ID" value="KAB2576951.1"/>
    <property type="molecule type" value="Genomic_DNA"/>
</dbReference>
<feature type="compositionally biased region" description="Polar residues" evidence="6">
    <location>
        <begin position="68"/>
        <end position="77"/>
    </location>
</feature>
<evidence type="ECO:0000256" key="4">
    <source>
        <dbReference type="ARBA" id="ARBA00023242"/>
    </source>
</evidence>
<protein>
    <recommendedName>
        <fullName evidence="5">Origin recognition complex subunit 2</fullName>
    </recommendedName>
</protein>
<keyword evidence="3 5" id="KW-0235">DNA replication</keyword>
<feature type="compositionally biased region" description="Basic residues" evidence="6">
    <location>
        <begin position="200"/>
        <end position="215"/>
    </location>
</feature>
<feature type="compositionally biased region" description="Basic and acidic residues" evidence="6">
    <location>
        <begin position="78"/>
        <end position="94"/>
    </location>
</feature>
<comment type="similarity">
    <text evidence="2 5">Belongs to the ORC2 family.</text>
</comment>
<feature type="domain" description="Origin recognition complex subunit 2 RecA-like" evidence="7">
    <location>
        <begin position="271"/>
        <end position="442"/>
    </location>
</feature>
<feature type="region of interest" description="Disordered" evidence="6">
    <location>
        <begin position="526"/>
        <end position="555"/>
    </location>
</feature>
<dbReference type="InterPro" id="IPR056773">
    <property type="entry name" value="WHD_ORC2"/>
</dbReference>
<evidence type="ECO:0000256" key="3">
    <source>
        <dbReference type="ARBA" id="ARBA00022705"/>
    </source>
</evidence>
<dbReference type="GO" id="GO:0005664">
    <property type="term" value="C:nuclear origin of replication recognition complex"/>
    <property type="evidence" value="ECO:0007669"/>
    <property type="project" value="UniProtKB-UniRule"/>
</dbReference>
<dbReference type="OrthoDB" id="346673at2759"/>
<comment type="subcellular location">
    <subcellularLocation>
        <location evidence="1 5">Nucleus</location>
    </subcellularLocation>
</comment>
<evidence type="ECO:0000256" key="2">
    <source>
        <dbReference type="ARBA" id="ARBA00007421"/>
    </source>
</evidence>
<name>A0A5N5DI06_9PEZI</name>
<keyword evidence="4 5" id="KW-0539">Nucleus</keyword>
<evidence type="ECO:0000259" key="8">
    <source>
        <dbReference type="Pfam" id="PF24882"/>
    </source>
</evidence>
<accession>A0A5N5DI06</accession>
<feature type="region of interest" description="Disordered" evidence="6">
    <location>
        <begin position="176"/>
        <end position="242"/>
    </location>
</feature>